<dbReference type="Proteomes" id="UP001178507">
    <property type="component" value="Unassembled WGS sequence"/>
</dbReference>
<reference evidence="2" key="1">
    <citation type="submission" date="2023-08" db="EMBL/GenBank/DDBJ databases">
        <authorList>
            <person name="Chen Y."/>
            <person name="Shah S."/>
            <person name="Dougan E. K."/>
            <person name="Thang M."/>
            <person name="Chan C."/>
        </authorList>
    </citation>
    <scope>NUCLEOTIDE SEQUENCE</scope>
</reference>
<dbReference type="EMBL" id="CAUJNA010003773">
    <property type="protein sequence ID" value="CAJ1409565.1"/>
    <property type="molecule type" value="Genomic_DNA"/>
</dbReference>
<dbReference type="InterPro" id="IPR045864">
    <property type="entry name" value="aa-tRNA-synth_II/BPL/LPL"/>
</dbReference>
<dbReference type="GO" id="GO:0005739">
    <property type="term" value="C:mitochondrion"/>
    <property type="evidence" value="ECO:0007669"/>
    <property type="project" value="TreeGrafter"/>
</dbReference>
<keyword evidence="3" id="KW-1185">Reference proteome</keyword>
<name>A0AA36NEG4_9DINO</name>
<evidence type="ECO:0000313" key="2">
    <source>
        <dbReference type="EMBL" id="CAJ1409565.1"/>
    </source>
</evidence>
<keyword evidence="1" id="KW-0648">Protein biosynthesis</keyword>
<dbReference type="Gene3D" id="3.30.930.10">
    <property type="entry name" value="Bira Bifunctional Protein, Domain 2"/>
    <property type="match status" value="1"/>
</dbReference>
<organism evidence="2 3">
    <name type="scientific">Effrenium voratum</name>
    <dbReference type="NCBI Taxonomy" id="2562239"/>
    <lineage>
        <taxon>Eukaryota</taxon>
        <taxon>Sar</taxon>
        <taxon>Alveolata</taxon>
        <taxon>Dinophyceae</taxon>
        <taxon>Suessiales</taxon>
        <taxon>Symbiodiniaceae</taxon>
        <taxon>Effrenium</taxon>
    </lineage>
</organism>
<comment type="caution">
    <text evidence="2">The sequence shown here is derived from an EMBL/GenBank/DDBJ whole genome shotgun (WGS) entry which is preliminary data.</text>
</comment>
<dbReference type="AlphaFoldDB" id="A0AA36NEG4"/>
<dbReference type="GO" id="GO:0004829">
    <property type="term" value="F:threonine-tRNA ligase activity"/>
    <property type="evidence" value="ECO:0007669"/>
    <property type="project" value="TreeGrafter"/>
</dbReference>
<dbReference type="PANTHER" id="PTHR11451">
    <property type="entry name" value="THREONINE-TRNA LIGASE"/>
    <property type="match status" value="1"/>
</dbReference>
<dbReference type="SUPFAM" id="SSF55681">
    <property type="entry name" value="Class II aaRS and biotin synthetases"/>
    <property type="match status" value="1"/>
</dbReference>
<evidence type="ECO:0000256" key="1">
    <source>
        <dbReference type="ARBA" id="ARBA00022917"/>
    </source>
</evidence>
<protein>
    <submittedName>
        <fullName evidence="2">Uncharacterized protein</fullName>
    </submittedName>
</protein>
<gene>
    <name evidence="2" type="ORF">EVOR1521_LOCUS30636</name>
</gene>
<proteinExistence type="predicted"/>
<sequence length="75" mass="8029">MALWSRAEEQLQQALEETGKPWSLKKGDGAFYGPKIDIQLQDALGRGHQPGALSRGGDTAGGWSLDCGRGFAINN</sequence>
<dbReference type="PANTHER" id="PTHR11451:SF46">
    <property type="entry name" value="THREONINE--TRNA LIGASE"/>
    <property type="match status" value="1"/>
</dbReference>
<accession>A0AA36NEG4</accession>
<evidence type="ECO:0000313" key="3">
    <source>
        <dbReference type="Proteomes" id="UP001178507"/>
    </source>
</evidence>
<dbReference type="GO" id="GO:0006435">
    <property type="term" value="P:threonyl-tRNA aminoacylation"/>
    <property type="evidence" value="ECO:0007669"/>
    <property type="project" value="TreeGrafter"/>
</dbReference>